<dbReference type="EMBL" id="LFIW01002152">
    <property type="protein sequence ID" value="KZL79118.1"/>
    <property type="molecule type" value="Genomic_DNA"/>
</dbReference>
<keyword evidence="5 10" id="KW-0805">Transcription regulation</keyword>
<dbReference type="PANTHER" id="PTHR13381">
    <property type="entry name" value="RNA POLYMERASE II HOLOENZYME COMPONENT SRB7"/>
    <property type="match status" value="1"/>
</dbReference>
<proteinExistence type="inferred from homology"/>
<keyword evidence="7 10" id="KW-0804">Transcription</keyword>
<dbReference type="GO" id="GO:0016592">
    <property type="term" value="C:mediator complex"/>
    <property type="evidence" value="ECO:0007669"/>
    <property type="project" value="UniProtKB-UniRule"/>
</dbReference>
<evidence type="ECO:0000256" key="3">
    <source>
        <dbReference type="ARBA" id="ARBA00011837"/>
    </source>
</evidence>
<reference evidence="13 14" key="1">
    <citation type="submission" date="2015-06" db="EMBL/GenBank/DDBJ databases">
        <title>Survival trade-offs in plant roots during colonization by closely related pathogenic and mutualistic fungi.</title>
        <authorList>
            <person name="Hacquard S."/>
            <person name="Kracher B."/>
            <person name="Hiruma K."/>
            <person name="Weinman A."/>
            <person name="Muench P."/>
            <person name="Garrido Oter R."/>
            <person name="Ver Loren van Themaat E."/>
            <person name="Dallerey J.-F."/>
            <person name="Damm U."/>
            <person name="Henrissat B."/>
            <person name="Lespinet O."/>
            <person name="Thon M."/>
            <person name="Kemen E."/>
            <person name="McHardy A.C."/>
            <person name="Schulze-Lefert P."/>
            <person name="O'Connell R.J."/>
        </authorList>
    </citation>
    <scope>NUCLEOTIDE SEQUENCE [LARGE SCALE GENOMIC DNA]</scope>
    <source>
        <strain evidence="13 14">MAFF 238704</strain>
    </source>
</reference>
<comment type="function">
    <text evidence="9 10">Component of the Mediator complex, a coactivator involved in the regulated transcription of nearly all RNA polymerase II-dependent genes. Mediator functions as a bridge to convey information from gene-specific regulatory proteins to the basal RNA polymerase II transcription machinery. Mediator is recruited to promoters by direct interactions with regulatory proteins and serves as a scaffold for the assembly of a functional preinitiation complex with RNA polymerase II and the general transcription factors.</text>
</comment>
<evidence type="ECO:0000256" key="4">
    <source>
        <dbReference type="ARBA" id="ARBA00019691"/>
    </source>
</evidence>
<evidence type="ECO:0000256" key="11">
    <source>
        <dbReference type="SAM" id="Coils"/>
    </source>
</evidence>
<dbReference type="InterPro" id="IPR021384">
    <property type="entry name" value="Mediator_Med21"/>
</dbReference>
<evidence type="ECO:0000256" key="2">
    <source>
        <dbReference type="ARBA" id="ARBA00005770"/>
    </source>
</evidence>
<comment type="similarity">
    <text evidence="2 10">Belongs to the Mediator complex subunit 21 family.</text>
</comment>
<dbReference type="Pfam" id="PF11221">
    <property type="entry name" value="Med21"/>
    <property type="match status" value="1"/>
</dbReference>
<feature type="region of interest" description="Disordered" evidence="12">
    <location>
        <begin position="36"/>
        <end position="56"/>
    </location>
</feature>
<evidence type="ECO:0000313" key="13">
    <source>
        <dbReference type="EMBL" id="KZL79118.1"/>
    </source>
</evidence>
<dbReference type="PANTHER" id="PTHR13381:SF0">
    <property type="entry name" value="MEDIATOR OF RNA POLYMERASE II TRANSCRIPTION SUBUNIT 21"/>
    <property type="match status" value="1"/>
</dbReference>
<evidence type="ECO:0000256" key="10">
    <source>
        <dbReference type="RuleBase" id="RU366036"/>
    </source>
</evidence>
<protein>
    <recommendedName>
        <fullName evidence="4 10">Mediator of RNA polymerase II transcription subunit 21</fullName>
    </recommendedName>
</protein>
<organism evidence="13 14">
    <name type="scientific">Colletotrichum incanum</name>
    <name type="common">Soybean anthracnose fungus</name>
    <dbReference type="NCBI Taxonomy" id="1573173"/>
    <lineage>
        <taxon>Eukaryota</taxon>
        <taxon>Fungi</taxon>
        <taxon>Dikarya</taxon>
        <taxon>Ascomycota</taxon>
        <taxon>Pezizomycotina</taxon>
        <taxon>Sordariomycetes</taxon>
        <taxon>Hypocreomycetidae</taxon>
        <taxon>Glomerellales</taxon>
        <taxon>Glomerellaceae</taxon>
        <taxon>Colletotrichum</taxon>
        <taxon>Colletotrichum spaethianum species complex</taxon>
    </lineage>
</organism>
<dbReference type="AlphaFoldDB" id="A0A161W5L8"/>
<keyword evidence="14" id="KW-1185">Reference proteome</keyword>
<dbReference type="Proteomes" id="UP000076584">
    <property type="component" value="Unassembled WGS sequence"/>
</dbReference>
<keyword evidence="8 10" id="KW-0539">Nucleus</keyword>
<comment type="subunit">
    <text evidence="3 10">Component of the Mediator complex.</text>
</comment>
<evidence type="ECO:0000256" key="6">
    <source>
        <dbReference type="ARBA" id="ARBA00023159"/>
    </source>
</evidence>
<dbReference type="GO" id="GO:0003712">
    <property type="term" value="F:transcription coregulator activity"/>
    <property type="evidence" value="ECO:0007669"/>
    <property type="project" value="TreeGrafter"/>
</dbReference>
<evidence type="ECO:0000256" key="5">
    <source>
        <dbReference type="ARBA" id="ARBA00023015"/>
    </source>
</evidence>
<gene>
    <name evidence="13" type="ORF">CI238_05732</name>
</gene>
<dbReference type="Gene3D" id="6.10.280.10">
    <property type="entry name" value="Mediator complex, subunit Med21"/>
    <property type="match status" value="1"/>
</dbReference>
<evidence type="ECO:0000313" key="14">
    <source>
        <dbReference type="Proteomes" id="UP000076584"/>
    </source>
</evidence>
<name>A0A161W5L8_COLIC</name>
<comment type="subcellular location">
    <subcellularLocation>
        <location evidence="1 10">Nucleus</location>
    </subcellularLocation>
</comment>
<accession>A0A161W5L8</accession>
<comment type="caution">
    <text evidence="13">The sequence shown here is derived from an EMBL/GenBank/DDBJ whole genome shotgun (WGS) entry which is preliminary data.</text>
</comment>
<dbReference type="SUPFAM" id="SSF140718">
    <property type="entry name" value="Mediator hinge subcomplex-like"/>
    <property type="match status" value="1"/>
</dbReference>
<dbReference type="InterPro" id="IPR037212">
    <property type="entry name" value="Med7/Med21-like"/>
</dbReference>
<dbReference type="STRING" id="1573173.A0A161W5L8"/>
<evidence type="ECO:0000256" key="12">
    <source>
        <dbReference type="SAM" id="MobiDB-lite"/>
    </source>
</evidence>
<evidence type="ECO:0000256" key="1">
    <source>
        <dbReference type="ARBA" id="ARBA00004123"/>
    </source>
</evidence>
<keyword evidence="11" id="KW-0175">Coiled coil</keyword>
<evidence type="ECO:0000256" key="9">
    <source>
        <dbReference type="ARBA" id="ARBA00025687"/>
    </source>
</evidence>
<evidence type="ECO:0000256" key="7">
    <source>
        <dbReference type="ARBA" id="ARBA00023163"/>
    </source>
</evidence>
<evidence type="ECO:0000256" key="8">
    <source>
        <dbReference type="ARBA" id="ARBA00023242"/>
    </source>
</evidence>
<dbReference type="GO" id="GO:0006357">
    <property type="term" value="P:regulation of transcription by RNA polymerase II"/>
    <property type="evidence" value="ECO:0007669"/>
    <property type="project" value="TreeGrafter"/>
</dbReference>
<feature type="coiled-coil region" evidence="11">
    <location>
        <begin position="90"/>
        <end position="124"/>
    </location>
</feature>
<sequence>MGDRLTQLQDALAQQFVASFHFVHRRHDLELLGPNDKIREVKQDPEQKEVDPLPPDEFKDGLAELARDLIIKEQQIEVLISTLPGLDSSEADQERYIQELEEELKVAEAQRQDAIKEKDQILAKLDEVIRSIRRP</sequence>
<keyword evidence="6 10" id="KW-0010">Activator</keyword>